<keyword evidence="5" id="KW-1185">Reference proteome</keyword>
<feature type="compositionally biased region" description="Basic and acidic residues" evidence="1">
    <location>
        <begin position="339"/>
        <end position="348"/>
    </location>
</feature>
<feature type="domain" description="YHYH" evidence="3">
    <location>
        <begin position="174"/>
        <end position="276"/>
    </location>
</feature>
<protein>
    <submittedName>
        <fullName evidence="4">YHYH protein</fullName>
    </submittedName>
</protein>
<dbReference type="RefSeq" id="WP_176503823.1">
    <property type="nucleotide sequence ID" value="NZ_JBAKAP010000003.1"/>
</dbReference>
<feature type="region of interest" description="Disordered" evidence="1">
    <location>
        <begin position="327"/>
        <end position="348"/>
    </location>
</feature>
<dbReference type="EMBL" id="JBAKAP010000003">
    <property type="protein sequence ID" value="MEL0615977.1"/>
    <property type="molecule type" value="Genomic_DNA"/>
</dbReference>
<reference evidence="4 5" key="1">
    <citation type="submission" date="2024-02" db="EMBL/GenBank/DDBJ databases">
        <title>Bacteria isolated from the canopy kelp, Nereocystis luetkeana.</title>
        <authorList>
            <person name="Pfister C.A."/>
            <person name="Younker I.T."/>
            <person name="Light S.H."/>
        </authorList>
    </citation>
    <scope>NUCLEOTIDE SEQUENCE [LARGE SCALE GENOMIC DNA]</scope>
    <source>
        <strain evidence="4 5">TI.5.07</strain>
    </source>
</reference>
<organism evidence="4 5">
    <name type="scientific">Cobetia marina</name>
    <name type="common">Deleya marina</name>
    <dbReference type="NCBI Taxonomy" id="28258"/>
    <lineage>
        <taxon>Bacteria</taxon>
        <taxon>Pseudomonadati</taxon>
        <taxon>Pseudomonadota</taxon>
        <taxon>Gammaproteobacteria</taxon>
        <taxon>Oceanospirillales</taxon>
        <taxon>Halomonadaceae</taxon>
        <taxon>Cobetia</taxon>
    </lineage>
</organism>
<evidence type="ECO:0000313" key="5">
    <source>
        <dbReference type="Proteomes" id="UP001378242"/>
    </source>
</evidence>
<sequence length="348" mass="36903">MMKRMALASLLSAGVASLIPVSAMAHEGDVSERLAQIASLFDARSIVAGPEVVDCTLSGGTETQCFSITLKNSLESSEMGPWCPGKLSDGADEGGIWVRDGKQYDVDGAFIENLATFYDDPEWQLFDEATGKVHVTDTRTACDQAARPDVAEAYHNYCVECRTEYMDEVVETTYVLPLVPVARQEAASGRTPPIPRGIAFNGVRFDAAAPQDAILAAHTLAPFDDCGGHVNLHVGYHYHGANGCSPAKENVAADAPMIGFAMDGYPILARLTGDEAEKAELDACSGHVGAGIGYHYHGNSAEKNEILGCFHGEIGCALDSPDAVCTADDMGHRGPPPGEEDRPPSGKE</sequence>
<accession>A0ABU9GEV6</accession>
<gene>
    <name evidence="4" type="ORF">V6243_03970</name>
</gene>
<proteinExistence type="predicted"/>
<keyword evidence="2" id="KW-0732">Signal</keyword>
<feature type="chain" id="PRO_5045177173" evidence="2">
    <location>
        <begin position="26"/>
        <end position="348"/>
    </location>
</feature>
<evidence type="ECO:0000313" key="4">
    <source>
        <dbReference type="EMBL" id="MEL0615977.1"/>
    </source>
</evidence>
<evidence type="ECO:0000256" key="1">
    <source>
        <dbReference type="SAM" id="MobiDB-lite"/>
    </source>
</evidence>
<feature type="signal peptide" evidence="2">
    <location>
        <begin position="1"/>
        <end position="25"/>
    </location>
</feature>
<dbReference type="InterPro" id="IPR025924">
    <property type="entry name" value="YHYH_dom"/>
</dbReference>
<evidence type="ECO:0000256" key="2">
    <source>
        <dbReference type="SAM" id="SignalP"/>
    </source>
</evidence>
<evidence type="ECO:0000259" key="3">
    <source>
        <dbReference type="Pfam" id="PF14240"/>
    </source>
</evidence>
<dbReference type="Proteomes" id="UP001378242">
    <property type="component" value="Unassembled WGS sequence"/>
</dbReference>
<dbReference type="Pfam" id="PF14240">
    <property type="entry name" value="YHYH"/>
    <property type="match status" value="1"/>
</dbReference>
<name>A0ABU9GEV6_COBMA</name>
<comment type="caution">
    <text evidence="4">The sequence shown here is derived from an EMBL/GenBank/DDBJ whole genome shotgun (WGS) entry which is preliminary data.</text>
</comment>